<feature type="domain" description="4-oxalocrotonate tautomerase-like" evidence="3">
    <location>
        <begin position="2"/>
        <end position="56"/>
    </location>
</feature>
<keyword evidence="2" id="KW-0413">Isomerase</keyword>
<dbReference type="PANTHER" id="PTHR35530:SF2">
    <property type="entry name" value="BSL4019 PROTEIN"/>
    <property type="match status" value="1"/>
</dbReference>
<dbReference type="PANTHER" id="PTHR35530">
    <property type="entry name" value="TAUTOMERASE-RELATED"/>
    <property type="match status" value="1"/>
</dbReference>
<dbReference type="AlphaFoldDB" id="A0A4R5L6I9"/>
<dbReference type="Pfam" id="PF01361">
    <property type="entry name" value="Tautomerase"/>
    <property type="match status" value="1"/>
</dbReference>
<dbReference type="InterPro" id="IPR014347">
    <property type="entry name" value="Tautomerase/MIF_sf"/>
</dbReference>
<evidence type="ECO:0000313" key="5">
    <source>
        <dbReference type="Proteomes" id="UP000295606"/>
    </source>
</evidence>
<organism evidence="4 5">
    <name type="scientific">Paraburkholderia guartelaensis</name>
    <dbReference type="NCBI Taxonomy" id="2546446"/>
    <lineage>
        <taxon>Bacteria</taxon>
        <taxon>Pseudomonadati</taxon>
        <taxon>Pseudomonadota</taxon>
        <taxon>Betaproteobacteria</taxon>
        <taxon>Burkholderiales</taxon>
        <taxon>Burkholderiaceae</taxon>
        <taxon>Paraburkholderia</taxon>
    </lineage>
</organism>
<dbReference type="EMBL" id="SMOD01000039">
    <property type="protein sequence ID" value="TDG03517.1"/>
    <property type="molecule type" value="Genomic_DNA"/>
</dbReference>
<name>A0A4R5L6I9_9BURK</name>
<evidence type="ECO:0000256" key="1">
    <source>
        <dbReference type="ARBA" id="ARBA00006723"/>
    </source>
</evidence>
<dbReference type="NCBIfam" id="NF001966">
    <property type="entry name" value="PRK00745.1"/>
    <property type="match status" value="1"/>
</dbReference>
<dbReference type="Proteomes" id="UP000295606">
    <property type="component" value="Unassembled WGS sequence"/>
</dbReference>
<reference evidence="4 5" key="1">
    <citation type="submission" date="2019-03" db="EMBL/GenBank/DDBJ databases">
        <title>Paraburkholderia sp. isolated from native Mimosa gymnas in Guartela State Park, Brazil.</title>
        <authorList>
            <person name="Paulitsch F."/>
            <person name="Hungria M."/>
            <person name="Delamuta J.R.M."/>
            <person name="Ribeiro R.A."/>
            <person name="Dall'Agnol R."/>
            <person name="Silva J.S.B."/>
        </authorList>
    </citation>
    <scope>NUCLEOTIDE SEQUENCE [LARGE SCALE GENOMIC DNA]</scope>
    <source>
        <strain evidence="4 5">CNPSo 3008</strain>
    </source>
</reference>
<protein>
    <submittedName>
        <fullName evidence="4">4-oxalocrotonate tautomerase</fullName>
    </submittedName>
</protein>
<evidence type="ECO:0000256" key="2">
    <source>
        <dbReference type="ARBA" id="ARBA00023235"/>
    </source>
</evidence>
<dbReference type="GO" id="GO:0016853">
    <property type="term" value="F:isomerase activity"/>
    <property type="evidence" value="ECO:0007669"/>
    <property type="project" value="UniProtKB-KW"/>
</dbReference>
<comment type="similarity">
    <text evidence="1">Belongs to the 4-oxalocrotonate tautomerase family.</text>
</comment>
<dbReference type="RefSeq" id="WP_133188144.1">
    <property type="nucleotide sequence ID" value="NZ_SMOD01000039.1"/>
</dbReference>
<evidence type="ECO:0000313" key="4">
    <source>
        <dbReference type="EMBL" id="TDG03517.1"/>
    </source>
</evidence>
<sequence>MPIIRVELSAGRTHDQKARFMKEVTKLATEILKCPRDTVDLVFVEVELRNWAHGGEFYKPSQFHFDGTQGICP</sequence>
<accession>A0A4R5L6I9</accession>
<gene>
    <name evidence="4" type="ORF">E1N52_34025</name>
</gene>
<dbReference type="Gene3D" id="3.30.429.10">
    <property type="entry name" value="Macrophage Migration Inhibitory Factor"/>
    <property type="match status" value="1"/>
</dbReference>
<comment type="caution">
    <text evidence="4">The sequence shown here is derived from an EMBL/GenBank/DDBJ whole genome shotgun (WGS) entry which is preliminary data.</text>
</comment>
<dbReference type="InterPro" id="IPR004370">
    <property type="entry name" value="4-OT-like_dom"/>
</dbReference>
<dbReference type="SUPFAM" id="SSF55331">
    <property type="entry name" value="Tautomerase/MIF"/>
    <property type="match status" value="1"/>
</dbReference>
<dbReference type="OrthoDB" id="8527422at2"/>
<evidence type="ECO:0000259" key="3">
    <source>
        <dbReference type="Pfam" id="PF01361"/>
    </source>
</evidence>
<proteinExistence type="inferred from homology"/>